<evidence type="ECO:0000313" key="2">
    <source>
        <dbReference type="EMBL" id="TGJ78793.1"/>
    </source>
</evidence>
<accession>A0A4Z0YJD6</accession>
<name>A0A4Z0YJD6_9PEZI</name>
<feature type="compositionally biased region" description="Basic and acidic residues" evidence="1">
    <location>
        <begin position="62"/>
        <end position="87"/>
    </location>
</feature>
<evidence type="ECO:0000256" key="1">
    <source>
        <dbReference type="SAM" id="MobiDB-lite"/>
    </source>
</evidence>
<keyword evidence="3" id="KW-1185">Reference proteome</keyword>
<protein>
    <submittedName>
        <fullName evidence="2">Uncharacterized protein</fullName>
    </submittedName>
</protein>
<dbReference type="OrthoDB" id="4733411at2759"/>
<dbReference type="Proteomes" id="UP000297716">
    <property type="component" value="Unassembled WGS sequence"/>
</dbReference>
<comment type="caution">
    <text evidence="2">The sequence shown here is derived from an EMBL/GenBank/DDBJ whole genome shotgun (WGS) entry which is preliminary data.</text>
</comment>
<gene>
    <name evidence="2" type="ORF">E0Z10_g9967</name>
</gene>
<organism evidence="2 3">
    <name type="scientific">Xylaria hypoxylon</name>
    <dbReference type="NCBI Taxonomy" id="37992"/>
    <lineage>
        <taxon>Eukaryota</taxon>
        <taxon>Fungi</taxon>
        <taxon>Dikarya</taxon>
        <taxon>Ascomycota</taxon>
        <taxon>Pezizomycotina</taxon>
        <taxon>Sordariomycetes</taxon>
        <taxon>Xylariomycetidae</taxon>
        <taxon>Xylariales</taxon>
        <taxon>Xylariaceae</taxon>
        <taxon>Xylaria</taxon>
    </lineage>
</organism>
<dbReference type="AlphaFoldDB" id="A0A4Z0YJD6"/>
<feature type="region of interest" description="Disordered" evidence="1">
    <location>
        <begin position="62"/>
        <end position="116"/>
    </location>
</feature>
<proteinExistence type="predicted"/>
<evidence type="ECO:0000313" key="3">
    <source>
        <dbReference type="Proteomes" id="UP000297716"/>
    </source>
</evidence>
<reference evidence="2 3" key="1">
    <citation type="submission" date="2019-03" db="EMBL/GenBank/DDBJ databases">
        <title>Draft genome sequence of Xylaria hypoxylon DSM 108379, a ubiquitous saprotrophic-parasitic fungi on hardwood.</title>
        <authorList>
            <person name="Buettner E."/>
            <person name="Leonhardt S."/>
            <person name="Gebauer A.M."/>
            <person name="Liers C."/>
            <person name="Hofrichter M."/>
            <person name="Kellner H."/>
        </authorList>
    </citation>
    <scope>NUCLEOTIDE SEQUENCE [LARGE SCALE GENOMIC DNA]</scope>
    <source>
        <strain evidence="2 3">DSM 108379</strain>
    </source>
</reference>
<dbReference type="EMBL" id="SKBN01000348">
    <property type="protein sequence ID" value="TGJ78793.1"/>
    <property type="molecule type" value="Genomic_DNA"/>
</dbReference>
<sequence length="116" mass="12630">MDPSFDEVMEGLRAMQDKANEQHRVAMTEANVPLATLGREHTQSMGEAGSRLVGLSHFEQDAAGNHERLRSQVSEYDREIAEADRRLGSLSSESGSSESGGSENGGPKRRVDVSKK</sequence>
<feature type="compositionally biased region" description="Low complexity" evidence="1">
    <location>
        <begin position="88"/>
        <end position="101"/>
    </location>
</feature>